<evidence type="ECO:0000256" key="4">
    <source>
        <dbReference type="ARBA" id="ARBA00022692"/>
    </source>
</evidence>
<dbReference type="PANTHER" id="PTHR30347">
    <property type="entry name" value="POTASSIUM CHANNEL RELATED"/>
    <property type="match status" value="1"/>
</dbReference>
<feature type="region of interest" description="Disordered" evidence="7">
    <location>
        <begin position="84"/>
        <end position="111"/>
    </location>
</feature>
<dbReference type="PROSITE" id="PS01246">
    <property type="entry name" value="UPF0003"/>
    <property type="match status" value="1"/>
</dbReference>
<keyword evidence="9" id="KW-0732">Signal</keyword>
<evidence type="ECO:0000256" key="5">
    <source>
        <dbReference type="ARBA" id="ARBA00022989"/>
    </source>
</evidence>
<dbReference type="SUPFAM" id="SSF82861">
    <property type="entry name" value="Mechanosensitive channel protein MscS (YggB), transmembrane region"/>
    <property type="match status" value="1"/>
</dbReference>
<dbReference type="SUPFAM" id="SSF82689">
    <property type="entry name" value="Mechanosensitive channel protein MscS (YggB), C-terminal domain"/>
    <property type="match status" value="1"/>
</dbReference>
<keyword evidence="6 8" id="KW-0472">Membrane</keyword>
<dbReference type="EMBL" id="AAOF01000014">
    <property type="protein sequence ID" value="EAR20968.1"/>
    <property type="molecule type" value="Genomic_DNA"/>
</dbReference>
<feature type="transmembrane region" description="Helical" evidence="8">
    <location>
        <begin position="251"/>
        <end position="277"/>
    </location>
</feature>
<dbReference type="Gene3D" id="3.30.70.100">
    <property type="match status" value="1"/>
</dbReference>
<evidence type="ECO:0000256" key="8">
    <source>
        <dbReference type="SAM" id="Phobius"/>
    </source>
</evidence>
<dbReference type="SUPFAM" id="SSF50182">
    <property type="entry name" value="Sm-like ribonucleoproteins"/>
    <property type="match status" value="1"/>
</dbReference>
<feature type="domain" description="Mechanosensitive ion channel MscS C-terminal" evidence="11">
    <location>
        <begin position="725"/>
        <end position="808"/>
    </location>
</feature>
<feature type="transmembrane region" description="Helical" evidence="8">
    <location>
        <begin position="440"/>
        <end position="458"/>
    </location>
</feature>
<evidence type="ECO:0000256" key="1">
    <source>
        <dbReference type="ARBA" id="ARBA00004651"/>
    </source>
</evidence>
<dbReference type="Proteomes" id="UP000003374">
    <property type="component" value="Unassembled WGS sequence"/>
</dbReference>
<evidence type="ECO:0000256" key="3">
    <source>
        <dbReference type="ARBA" id="ARBA00022475"/>
    </source>
</evidence>
<evidence type="ECO:0000256" key="7">
    <source>
        <dbReference type="SAM" id="MobiDB-lite"/>
    </source>
</evidence>
<feature type="transmembrane region" description="Helical" evidence="8">
    <location>
        <begin position="283"/>
        <end position="306"/>
    </location>
</feature>
<dbReference type="InterPro" id="IPR006685">
    <property type="entry name" value="MscS_channel_2nd"/>
</dbReference>
<dbReference type="InterPro" id="IPR011014">
    <property type="entry name" value="MscS_channel_TM-2"/>
</dbReference>
<dbReference type="InterPro" id="IPR006686">
    <property type="entry name" value="MscS_channel_CS"/>
</dbReference>
<dbReference type="Pfam" id="PF00924">
    <property type="entry name" value="MS_channel_2nd"/>
    <property type="match status" value="1"/>
</dbReference>
<reference evidence="12 13" key="1">
    <citation type="submission" date="2006-02" db="EMBL/GenBank/DDBJ databases">
        <authorList>
            <person name="Waterbury J."/>
            <person name="Ferriera S."/>
            <person name="Johnson J."/>
            <person name="Kravitz S."/>
            <person name="Halpern A."/>
            <person name="Remington K."/>
            <person name="Beeson K."/>
            <person name="Tran B."/>
            <person name="Rogers Y.-H."/>
            <person name="Friedman R."/>
            <person name="Venter J.C."/>
        </authorList>
    </citation>
    <scope>NUCLEOTIDE SEQUENCE [LARGE SCALE GENOMIC DNA]</scope>
    <source>
        <strain evidence="12 13">Nb-231</strain>
    </source>
</reference>
<gene>
    <name evidence="12" type="ORF">NB231_00245</name>
</gene>
<evidence type="ECO:0000313" key="12">
    <source>
        <dbReference type="EMBL" id="EAR20968.1"/>
    </source>
</evidence>
<organism evidence="12 13">
    <name type="scientific">Nitrococcus mobilis Nb-231</name>
    <dbReference type="NCBI Taxonomy" id="314278"/>
    <lineage>
        <taxon>Bacteria</taxon>
        <taxon>Pseudomonadati</taxon>
        <taxon>Pseudomonadota</taxon>
        <taxon>Gammaproteobacteria</taxon>
        <taxon>Chromatiales</taxon>
        <taxon>Ectothiorhodospiraceae</taxon>
        <taxon>Nitrococcus</taxon>
    </lineage>
</organism>
<comment type="caution">
    <text evidence="12">The sequence shown here is derived from an EMBL/GenBank/DDBJ whole genome shotgun (WGS) entry which is preliminary data.</text>
</comment>
<keyword evidence="3" id="KW-1003">Cell membrane</keyword>
<feature type="signal peptide" evidence="9">
    <location>
        <begin position="1"/>
        <end position="20"/>
    </location>
</feature>
<feature type="transmembrane region" description="Helical" evidence="8">
    <location>
        <begin position="464"/>
        <end position="485"/>
    </location>
</feature>
<dbReference type="PANTHER" id="PTHR30347:SF1">
    <property type="entry name" value="MECHANOSENSITIVE CHANNEL MSCK"/>
    <property type="match status" value="1"/>
</dbReference>
<dbReference type="InterPro" id="IPR023408">
    <property type="entry name" value="MscS_beta-dom_sf"/>
</dbReference>
<dbReference type="GO" id="GO:0008381">
    <property type="term" value="F:mechanosensitive monoatomic ion channel activity"/>
    <property type="evidence" value="ECO:0007669"/>
    <property type="project" value="UniProtKB-ARBA"/>
</dbReference>
<feature type="compositionally biased region" description="Basic and acidic residues" evidence="7">
    <location>
        <begin position="402"/>
        <end position="417"/>
    </location>
</feature>
<dbReference type="InterPro" id="IPR052702">
    <property type="entry name" value="MscS-like_channel"/>
</dbReference>
<dbReference type="InterPro" id="IPR011066">
    <property type="entry name" value="MscS_channel_C_sf"/>
</dbReference>
<keyword evidence="13" id="KW-1185">Reference proteome</keyword>
<sequence>MKWITLVLLLALLGMGSALGEESESVPFDQLLKSWNQTIERAQEALESDFARVEMSEIKGDLQATLDSARKARGQAMAQLETAKQRLESLTPVPATKESKEPGATEAPPAETPQIAALRKEMQSRVTKLNAEVTQTKLIIGQANDLLASIAGWEQTRIRSEILKRNPLPFHLQIWQKASVDALAFARQAIEAPRAWWDIHRLQDGTWRLLGPLMLVLVLGLGIGWPTRIWLTRRFGRDGAEQGPTYARRLIAALADGFANAVIPAAIVVLTLLILYLQGVLTGLFALLFYSGGTALAAFLMIMGLVRAAASPHLVAWRIAPVQPAHVYRLLAAIRGVTASLLIAFALLITAYYSKMLTPELESAFFIIQVPLTSLLMIWALAPAYWETSLAESQSAGSVEQAAERTGEPSATDDKAELTASEEETSPHSWFERGRKAGRLIMLLTPFLALAGYGRLAFFIQSRLVAVAILFGFALLLRLAIGEMVERGLTRRRLMPNGAVKKAADTDQRRIRGTMFWIGMVLNLLIFLPLIYLILFICGVPPTTLQLWIGQLLSGIQIGSISISLGAMLLATLVLIVGVIITNIFRHWLANRVLPNTRLDLGARNSIAAATGYLGVAIVLLLAISTLGVDFSNLALVAGALGVGIGFGLQNVVQNFVAGLLMLLERPVKVGDWIIVGATEGTVKRISVRSTEIETFDRSSVIVPNSEFISSPVTNWTYKNRLARVRIRVGVAYGSDTKKVAAILLHCAQAHRHILRYPPAAAYFLAFGDSSLNFELRCYVYDTDYYLPTISDLHFAIDDAFRQEGIEIPFPQRDLHLRSDSLALSSQQQEAEKPTGKQVHQ</sequence>
<comment type="subcellular location">
    <subcellularLocation>
        <location evidence="1">Cell membrane</location>
        <topology evidence="1">Multi-pass membrane protein</topology>
    </subcellularLocation>
</comment>
<feature type="transmembrane region" description="Helical" evidence="8">
    <location>
        <begin position="634"/>
        <end position="664"/>
    </location>
</feature>
<feature type="transmembrane region" description="Helical" evidence="8">
    <location>
        <begin position="209"/>
        <end position="231"/>
    </location>
</feature>
<evidence type="ECO:0000256" key="9">
    <source>
        <dbReference type="SAM" id="SignalP"/>
    </source>
</evidence>
<evidence type="ECO:0000256" key="2">
    <source>
        <dbReference type="ARBA" id="ARBA00008017"/>
    </source>
</evidence>
<feature type="transmembrane region" description="Helical" evidence="8">
    <location>
        <begin position="516"/>
        <end position="537"/>
    </location>
</feature>
<feature type="transmembrane region" description="Helical" evidence="8">
    <location>
        <begin position="365"/>
        <end position="386"/>
    </location>
</feature>
<dbReference type="HOGENOM" id="CLU_011796_1_0_6"/>
<feature type="transmembrane region" description="Helical" evidence="8">
    <location>
        <begin position="327"/>
        <end position="353"/>
    </location>
</feature>
<feature type="chain" id="PRO_5002666840" evidence="9">
    <location>
        <begin position="21"/>
        <end position="841"/>
    </location>
</feature>
<protein>
    <submittedName>
        <fullName evidence="12">Mechanosensitive ion channel family protein</fullName>
    </submittedName>
</protein>
<evidence type="ECO:0000259" key="11">
    <source>
        <dbReference type="Pfam" id="PF21082"/>
    </source>
</evidence>
<feature type="domain" description="Mechanosensitive ion channel MscS" evidence="10">
    <location>
        <begin position="651"/>
        <end position="717"/>
    </location>
</feature>
<name>A4BTL2_9GAMM</name>
<feature type="transmembrane region" description="Helical" evidence="8">
    <location>
        <begin position="557"/>
        <end position="585"/>
    </location>
</feature>
<feature type="transmembrane region" description="Helical" evidence="8">
    <location>
        <begin position="606"/>
        <end position="628"/>
    </location>
</feature>
<dbReference type="STRING" id="314278.NB231_00245"/>
<keyword evidence="4 8" id="KW-0812">Transmembrane</keyword>
<dbReference type="Gene3D" id="2.30.30.60">
    <property type="match status" value="1"/>
</dbReference>
<keyword evidence="5 8" id="KW-1133">Transmembrane helix</keyword>
<evidence type="ECO:0000259" key="10">
    <source>
        <dbReference type="Pfam" id="PF00924"/>
    </source>
</evidence>
<dbReference type="GO" id="GO:0005886">
    <property type="term" value="C:plasma membrane"/>
    <property type="evidence" value="ECO:0007669"/>
    <property type="project" value="UniProtKB-SubCell"/>
</dbReference>
<evidence type="ECO:0000256" key="6">
    <source>
        <dbReference type="ARBA" id="ARBA00023136"/>
    </source>
</evidence>
<evidence type="ECO:0000313" key="13">
    <source>
        <dbReference type="Proteomes" id="UP000003374"/>
    </source>
</evidence>
<dbReference type="eggNOG" id="COG3264">
    <property type="taxonomic scope" value="Bacteria"/>
</dbReference>
<accession>A4BTL2</accession>
<comment type="similarity">
    <text evidence="2">Belongs to the MscS (TC 1.A.23) family.</text>
</comment>
<dbReference type="Pfam" id="PF21082">
    <property type="entry name" value="MS_channel_3rd"/>
    <property type="match status" value="1"/>
</dbReference>
<dbReference type="AlphaFoldDB" id="A4BTL2"/>
<dbReference type="InterPro" id="IPR049278">
    <property type="entry name" value="MS_channel_C"/>
</dbReference>
<dbReference type="InterPro" id="IPR010920">
    <property type="entry name" value="LSM_dom_sf"/>
</dbReference>
<proteinExistence type="inferred from homology"/>
<feature type="region of interest" description="Disordered" evidence="7">
    <location>
        <begin position="397"/>
        <end position="428"/>
    </location>
</feature>
<dbReference type="Gene3D" id="1.10.287.1260">
    <property type="match status" value="1"/>
</dbReference>
<dbReference type="RefSeq" id="WP_004998604.1">
    <property type="nucleotide sequence ID" value="NZ_CH672427.1"/>
</dbReference>